<reference evidence="2" key="1">
    <citation type="journal article" date="2022" name="Int. J. Mol. Sci.">
        <title>Draft Genome of Tanacetum Coccineum: Genomic Comparison of Closely Related Tanacetum-Family Plants.</title>
        <authorList>
            <person name="Yamashiro T."/>
            <person name="Shiraishi A."/>
            <person name="Nakayama K."/>
            <person name="Satake H."/>
        </authorList>
    </citation>
    <scope>NUCLEOTIDE SEQUENCE</scope>
</reference>
<dbReference type="Proteomes" id="UP001151760">
    <property type="component" value="Unassembled WGS sequence"/>
</dbReference>
<evidence type="ECO:0000259" key="1">
    <source>
        <dbReference type="Pfam" id="PF13976"/>
    </source>
</evidence>
<accession>A0ABQ5H0K1</accession>
<keyword evidence="3" id="KW-1185">Reference proteome</keyword>
<dbReference type="InterPro" id="IPR025724">
    <property type="entry name" value="GAG-pre-integrase_dom"/>
</dbReference>
<dbReference type="EMBL" id="BQNB010019079">
    <property type="protein sequence ID" value="GJT81410.1"/>
    <property type="molecule type" value="Genomic_DNA"/>
</dbReference>
<feature type="domain" description="GAG-pre-integrase" evidence="1">
    <location>
        <begin position="41"/>
        <end position="110"/>
    </location>
</feature>
<protein>
    <recommendedName>
        <fullName evidence="1">GAG-pre-integrase domain-containing protein</fullName>
    </recommendedName>
</protein>
<dbReference type="PANTHER" id="PTHR11439">
    <property type="entry name" value="GAG-POL-RELATED RETROTRANSPOSON"/>
    <property type="match status" value="1"/>
</dbReference>
<evidence type="ECO:0000313" key="3">
    <source>
        <dbReference type="Proteomes" id="UP001151760"/>
    </source>
</evidence>
<name>A0ABQ5H0K1_9ASTR</name>
<dbReference type="CDD" id="cd09272">
    <property type="entry name" value="RNase_HI_RT_Ty1"/>
    <property type="match status" value="1"/>
</dbReference>
<dbReference type="PANTHER" id="PTHR11439:SF495">
    <property type="entry name" value="REVERSE TRANSCRIPTASE, RNA-DEPENDENT DNA POLYMERASE-RELATED"/>
    <property type="match status" value="1"/>
</dbReference>
<comment type="caution">
    <text evidence="2">The sequence shown here is derived from an EMBL/GenBank/DDBJ whole genome shotgun (WGS) entry which is preliminary data.</text>
</comment>
<reference evidence="2" key="2">
    <citation type="submission" date="2022-01" db="EMBL/GenBank/DDBJ databases">
        <authorList>
            <person name="Yamashiro T."/>
            <person name="Shiraishi A."/>
            <person name="Satake H."/>
            <person name="Nakayama K."/>
        </authorList>
    </citation>
    <scope>NUCLEOTIDE SEQUENCE</scope>
</reference>
<dbReference type="Pfam" id="PF13976">
    <property type="entry name" value="gag_pre-integrs"/>
    <property type="match status" value="1"/>
</dbReference>
<proteinExistence type="predicted"/>
<gene>
    <name evidence="2" type="ORF">Tco_1055752</name>
</gene>
<evidence type="ECO:0000313" key="2">
    <source>
        <dbReference type="EMBL" id="GJT81410.1"/>
    </source>
</evidence>
<organism evidence="2 3">
    <name type="scientific">Tanacetum coccineum</name>
    <dbReference type="NCBI Taxonomy" id="301880"/>
    <lineage>
        <taxon>Eukaryota</taxon>
        <taxon>Viridiplantae</taxon>
        <taxon>Streptophyta</taxon>
        <taxon>Embryophyta</taxon>
        <taxon>Tracheophyta</taxon>
        <taxon>Spermatophyta</taxon>
        <taxon>Magnoliopsida</taxon>
        <taxon>eudicotyledons</taxon>
        <taxon>Gunneridae</taxon>
        <taxon>Pentapetalae</taxon>
        <taxon>asterids</taxon>
        <taxon>campanulids</taxon>
        <taxon>Asterales</taxon>
        <taxon>Asteraceae</taxon>
        <taxon>Asteroideae</taxon>
        <taxon>Anthemideae</taxon>
        <taxon>Anthemidinae</taxon>
        <taxon>Tanacetum</taxon>
    </lineage>
</organism>
<sequence length="377" mass="42154">MGTAVKTSAGPILKELQELSKWDLLLLEEVNVLLKVPRQHNMYTFDMKNVDSSKGYTCLLAKSSSDDAKLWQELGHLIFKNLNTLVKGNLVEGYLPEFHQKDHTCVACQKKATQASCKAKIETDILTHPYTLAMELIGPTSVRSITSNYCLVITDKLYKVLLGIFLAKKDVTRLRRMQTSTSLTGATRKAAVSEKLAKKKTHSHKQPSSTLISKSVVDELCTFRKILDAQGLKHLGQYLQLALPVTKSFNTGSDNLTTVVKSAVTPYGKQRAPLAQDEGGIQQLVAAKISWKEVNLRHCKKQTIVATSTTEAEYVAAASCCGQVLWLQNQLLDYGFNFMNTIIHIDNQSTICIIKNPVYHSKTKHIEIRHHFIRDLL</sequence>